<evidence type="ECO:0000313" key="3">
    <source>
        <dbReference type="Proteomes" id="UP000289437"/>
    </source>
</evidence>
<gene>
    <name evidence="2" type="ORF">GRAN_0499</name>
</gene>
<reference evidence="2 3" key="1">
    <citation type="submission" date="2018-11" db="EMBL/GenBank/DDBJ databases">
        <authorList>
            <person name="Mardanov A.V."/>
            <person name="Ravin N.V."/>
            <person name="Dedysh S.N."/>
        </authorList>
    </citation>
    <scope>NUCLEOTIDE SEQUENCE [LARGE SCALE GENOMIC DNA]</scope>
    <source>
        <strain evidence="2 3">AF10</strain>
    </source>
</reference>
<reference evidence="3" key="2">
    <citation type="submission" date="2019-02" db="EMBL/GenBank/DDBJ databases">
        <title>Granulicella sibirica sp. nov., a psychrotolerant acidobacterium isolated from an organic soil layer in forested tundra, West Siberia.</title>
        <authorList>
            <person name="Oshkin I.Y."/>
            <person name="Kulichevskaya I.S."/>
            <person name="Rijpstra W.I.C."/>
            <person name="Sinninghe Damste J.S."/>
            <person name="Rakitin A.L."/>
            <person name="Ravin N.V."/>
            <person name="Dedysh S.N."/>
        </authorList>
    </citation>
    <scope>NUCLEOTIDE SEQUENCE [LARGE SCALE GENOMIC DNA]</scope>
    <source>
        <strain evidence="3">AF10</strain>
    </source>
</reference>
<protein>
    <submittedName>
        <fullName evidence="2">Uncharacterized protein</fullName>
    </submittedName>
</protein>
<dbReference type="EMBL" id="RDSM01000001">
    <property type="protein sequence ID" value="RXH57189.1"/>
    <property type="molecule type" value="Genomic_DNA"/>
</dbReference>
<name>A0A4Q0T595_9BACT</name>
<comment type="caution">
    <text evidence="2">The sequence shown here is derived from an EMBL/GenBank/DDBJ whole genome shotgun (WGS) entry which is preliminary data.</text>
</comment>
<evidence type="ECO:0000256" key="1">
    <source>
        <dbReference type="SAM" id="MobiDB-lite"/>
    </source>
</evidence>
<organism evidence="2 3">
    <name type="scientific">Granulicella sibirica</name>
    <dbReference type="NCBI Taxonomy" id="2479048"/>
    <lineage>
        <taxon>Bacteria</taxon>
        <taxon>Pseudomonadati</taxon>
        <taxon>Acidobacteriota</taxon>
        <taxon>Terriglobia</taxon>
        <taxon>Terriglobales</taxon>
        <taxon>Acidobacteriaceae</taxon>
        <taxon>Granulicella</taxon>
    </lineage>
</organism>
<keyword evidence="3" id="KW-1185">Reference proteome</keyword>
<feature type="region of interest" description="Disordered" evidence="1">
    <location>
        <begin position="84"/>
        <end position="112"/>
    </location>
</feature>
<evidence type="ECO:0000313" key="2">
    <source>
        <dbReference type="EMBL" id="RXH57189.1"/>
    </source>
</evidence>
<dbReference type="AlphaFoldDB" id="A0A4Q0T595"/>
<sequence>MVAHALLGLLREFAEAGFALQRALLLLDGEIPVAVHPLGEMLLIPWRLTGSAAVRLRPAGLMCLWRRRSKTSALLTGEGRRYRKIQSTQDKSGDASPKQGSRHARRKENARG</sequence>
<proteinExistence type="predicted"/>
<dbReference type="Proteomes" id="UP000289437">
    <property type="component" value="Unassembled WGS sequence"/>
</dbReference>
<accession>A0A4Q0T595</accession>